<sequence>MVYLVEKWSIFLSNPFYLFTICQRCAHVCRTSRCSNPVNASLISNLFCSSI</sequence>
<protein>
    <submittedName>
        <fullName evidence="1">Uncharacterized protein</fullName>
    </submittedName>
</protein>
<dbReference type="AlphaFoldDB" id="A0A0A9SQV7"/>
<dbReference type="EMBL" id="GBRH01245864">
    <property type="protein sequence ID" value="JAD52031.1"/>
    <property type="molecule type" value="Transcribed_RNA"/>
</dbReference>
<proteinExistence type="predicted"/>
<accession>A0A0A9SQV7</accession>
<reference evidence="1" key="2">
    <citation type="journal article" date="2015" name="Data Brief">
        <title>Shoot transcriptome of the giant reed, Arundo donax.</title>
        <authorList>
            <person name="Barrero R.A."/>
            <person name="Guerrero F.D."/>
            <person name="Moolhuijzen P."/>
            <person name="Goolsby J.A."/>
            <person name="Tidwell J."/>
            <person name="Bellgard S.E."/>
            <person name="Bellgard M.I."/>
        </authorList>
    </citation>
    <scope>NUCLEOTIDE SEQUENCE</scope>
    <source>
        <tissue evidence="1">Shoot tissue taken approximately 20 cm above the soil surface</tissue>
    </source>
</reference>
<organism evidence="1">
    <name type="scientific">Arundo donax</name>
    <name type="common">Giant reed</name>
    <name type="synonym">Donax arundinaceus</name>
    <dbReference type="NCBI Taxonomy" id="35708"/>
    <lineage>
        <taxon>Eukaryota</taxon>
        <taxon>Viridiplantae</taxon>
        <taxon>Streptophyta</taxon>
        <taxon>Embryophyta</taxon>
        <taxon>Tracheophyta</taxon>
        <taxon>Spermatophyta</taxon>
        <taxon>Magnoliopsida</taxon>
        <taxon>Liliopsida</taxon>
        <taxon>Poales</taxon>
        <taxon>Poaceae</taxon>
        <taxon>PACMAD clade</taxon>
        <taxon>Arundinoideae</taxon>
        <taxon>Arundineae</taxon>
        <taxon>Arundo</taxon>
    </lineage>
</organism>
<reference evidence="1" key="1">
    <citation type="submission" date="2014-09" db="EMBL/GenBank/DDBJ databases">
        <authorList>
            <person name="Magalhaes I.L.F."/>
            <person name="Oliveira U."/>
            <person name="Santos F.R."/>
            <person name="Vidigal T.H.D.A."/>
            <person name="Brescovit A.D."/>
            <person name="Santos A.J."/>
        </authorList>
    </citation>
    <scope>NUCLEOTIDE SEQUENCE</scope>
    <source>
        <tissue evidence="1">Shoot tissue taken approximately 20 cm above the soil surface</tissue>
    </source>
</reference>
<evidence type="ECO:0000313" key="1">
    <source>
        <dbReference type="EMBL" id="JAD52031.1"/>
    </source>
</evidence>
<name>A0A0A9SQV7_ARUDO</name>